<dbReference type="GO" id="GO:0046872">
    <property type="term" value="F:metal ion binding"/>
    <property type="evidence" value="ECO:0007669"/>
    <property type="project" value="UniProtKB-KW"/>
</dbReference>
<dbReference type="Gene3D" id="3.40.50.11270">
    <property type="match status" value="1"/>
</dbReference>
<reference evidence="6" key="1">
    <citation type="submission" date="2019-08" db="EMBL/GenBank/DDBJ databases">
        <authorList>
            <person name="Kucharzyk K."/>
            <person name="Murdoch R.W."/>
            <person name="Higgins S."/>
            <person name="Loffler F."/>
        </authorList>
    </citation>
    <scope>NUCLEOTIDE SEQUENCE</scope>
</reference>
<evidence type="ECO:0000256" key="3">
    <source>
        <dbReference type="ARBA" id="ARBA00022723"/>
    </source>
</evidence>
<name>A0A644ZBV9_9ZZZZ</name>
<comment type="cofactor">
    <cofactor evidence="1">
        <name>[4Fe-4S] cluster</name>
        <dbReference type="ChEBI" id="CHEBI:49883"/>
    </cofactor>
</comment>
<keyword evidence="4" id="KW-0408">Iron</keyword>
<protein>
    <submittedName>
        <fullName evidence="6">4-hydroxy-3-methylbut-2-enyl diphosphate reductase</fullName>
        <ecNumber evidence="6">1.17.7.4</ecNumber>
    </submittedName>
</protein>
<dbReference type="GO" id="GO:0050992">
    <property type="term" value="P:dimethylallyl diphosphate biosynthetic process"/>
    <property type="evidence" value="ECO:0007669"/>
    <property type="project" value="InterPro"/>
</dbReference>
<dbReference type="NCBIfam" id="TIGR00216">
    <property type="entry name" value="ispH_lytB"/>
    <property type="match status" value="1"/>
</dbReference>
<keyword evidence="2" id="KW-0004">4Fe-4S</keyword>
<accession>A0A644ZBV9</accession>
<dbReference type="Pfam" id="PF02401">
    <property type="entry name" value="LYTB"/>
    <property type="match status" value="1"/>
</dbReference>
<keyword evidence="6" id="KW-0560">Oxidoreductase</keyword>
<dbReference type="PANTHER" id="PTHR30426:SF0">
    <property type="entry name" value="4-HYDROXY-3-METHYLBUT-2-ENYL DIPHOSPHATE REDUCTASE"/>
    <property type="match status" value="1"/>
</dbReference>
<dbReference type="CDD" id="cd13944">
    <property type="entry name" value="lytB_ispH"/>
    <property type="match status" value="1"/>
</dbReference>
<dbReference type="AlphaFoldDB" id="A0A644ZBV9"/>
<dbReference type="GO" id="GO:0051539">
    <property type="term" value="F:4 iron, 4 sulfur cluster binding"/>
    <property type="evidence" value="ECO:0007669"/>
    <property type="project" value="UniProtKB-KW"/>
</dbReference>
<keyword evidence="3" id="KW-0479">Metal-binding</keyword>
<dbReference type="EC" id="1.17.7.4" evidence="6"/>
<dbReference type="Gene3D" id="3.40.1010.20">
    <property type="entry name" value="4-hydroxy-3-methylbut-2-enyl diphosphate reductase, catalytic domain"/>
    <property type="match status" value="2"/>
</dbReference>
<gene>
    <name evidence="6" type="primary">ispH_24</name>
    <name evidence="6" type="ORF">SDC9_82798</name>
</gene>
<dbReference type="PANTHER" id="PTHR30426">
    <property type="entry name" value="4-HYDROXY-3-METHYLBUT-2-ENYL DIPHOSPHATE REDUCTASE"/>
    <property type="match status" value="1"/>
</dbReference>
<dbReference type="GO" id="GO:0051745">
    <property type="term" value="F:4-hydroxy-3-methylbut-2-enyl diphosphate reductase activity"/>
    <property type="evidence" value="ECO:0007669"/>
    <property type="project" value="UniProtKB-EC"/>
</dbReference>
<dbReference type="HAMAP" id="MF_00191">
    <property type="entry name" value="IspH"/>
    <property type="match status" value="1"/>
</dbReference>
<evidence type="ECO:0000256" key="2">
    <source>
        <dbReference type="ARBA" id="ARBA00022485"/>
    </source>
</evidence>
<dbReference type="NCBIfam" id="NF002187">
    <property type="entry name" value="PRK01045.1-1"/>
    <property type="match status" value="1"/>
</dbReference>
<evidence type="ECO:0000256" key="1">
    <source>
        <dbReference type="ARBA" id="ARBA00001966"/>
    </source>
</evidence>
<dbReference type="EMBL" id="VSSQ01007532">
    <property type="protein sequence ID" value="MPM36203.1"/>
    <property type="molecule type" value="Genomic_DNA"/>
</dbReference>
<dbReference type="GO" id="GO:0019288">
    <property type="term" value="P:isopentenyl diphosphate biosynthetic process, methylerythritol 4-phosphate pathway"/>
    <property type="evidence" value="ECO:0007669"/>
    <property type="project" value="InterPro"/>
</dbReference>
<evidence type="ECO:0000256" key="5">
    <source>
        <dbReference type="ARBA" id="ARBA00023014"/>
    </source>
</evidence>
<comment type="caution">
    <text evidence="6">The sequence shown here is derived from an EMBL/GenBank/DDBJ whole genome shotgun (WGS) entry which is preliminary data.</text>
</comment>
<organism evidence="6">
    <name type="scientific">bioreactor metagenome</name>
    <dbReference type="NCBI Taxonomy" id="1076179"/>
    <lineage>
        <taxon>unclassified sequences</taxon>
        <taxon>metagenomes</taxon>
        <taxon>ecological metagenomes</taxon>
    </lineage>
</organism>
<keyword evidence="5" id="KW-0411">Iron-sulfur</keyword>
<dbReference type="InterPro" id="IPR003451">
    <property type="entry name" value="LytB/IspH"/>
</dbReference>
<sequence>MELKIEIDPKSGFCYGVVRAINQAESYIASHGSLYSLGDIVHNGSEIERLSDKGLETIDKSTLESIKNRPVLFRAHGEPPESYKIAKDNNLQIIDCTCPVVLKLQQRVKDAYANLKSDNGQILIYGKPGHAEVNGLIGQVGGDAIIIRNSDDLDGIDYSRPINIFSQTTKEPAEYTKICKMIQERITKAGGPIERFKAFNTICNQVSSRHPHLKEFSKRHNVIIFVSGSESSNGKVLFEHCKSVNERSHKIEKGSEIKIEWFKDGDSVGICGATSTPGWLLNDVAKHIEELSHGQ</sequence>
<evidence type="ECO:0000256" key="4">
    <source>
        <dbReference type="ARBA" id="ARBA00023004"/>
    </source>
</evidence>
<evidence type="ECO:0000313" key="6">
    <source>
        <dbReference type="EMBL" id="MPM36203.1"/>
    </source>
</evidence>
<proteinExistence type="inferred from homology"/>